<dbReference type="AlphaFoldDB" id="A0A444ZZ87"/>
<feature type="compositionally biased region" description="Low complexity" evidence="1">
    <location>
        <begin position="113"/>
        <end position="122"/>
    </location>
</feature>
<feature type="region of interest" description="Disordered" evidence="1">
    <location>
        <begin position="600"/>
        <end position="657"/>
    </location>
</feature>
<name>A0A444ZZ87_ARAHY</name>
<reference evidence="2 3" key="1">
    <citation type="submission" date="2019-01" db="EMBL/GenBank/DDBJ databases">
        <title>Sequencing of cultivated peanut Arachis hypogaea provides insights into genome evolution and oil improvement.</title>
        <authorList>
            <person name="Chen X."/>
        </authorList>
    </citation>
    <scope>NUCLEOTIDE SEQUENCE [LARGE SCALE GENOMIC DNA]</scope>
    <source>
        <strain evidence="3">cv. Fuhuasheng</strain>
        <tissue evidence="2">Leaves</tissue>
    </source>
</reference>
<sequence length="678" mass="74522">MDAVELPLPVDVAAAPKLMGSEGFGRVGVSVKDEDPRPHRPYSSSIECCNSRLLETASVVTPDVISMKTNAEFPSLIKGDELSKNLPGVIGKICPVDSARLEGVPLQRKSAKSSRSNNSSCSKKPRISQLEDFTSPSGIEESKDSSDKLGLQNLKCTSPDKIQVSKQKSNASKRSDRRNFKIPSVKSKFESSMKMGASMFSSACGGNNFFGLYGLKHDFHDATTLVDEPPLDELLKGAFDRLSLSKDKGKNASRTNESFVNSIRKACSIIQFRNSVQTQNMAEMDCSSNKSMSNCQLSSGCVGEGFGDGDNEQSCTTVMSSCMKDPSSETETRASPLDFPLCQPKDVLERIALHPSRDLESLLLDVSKPAITTKNSSDLRSGKQVLRRPCLPAFPWSHGFGGHSRSNPDTVKLSTSRNICQGKWARINVVASSTAIDRSCFTNLDSFNYDQNLVPSTGRSANKSCPSLFANLPIRQCDSSSTVTCSKDSQANAEYESQADTKFYEEQCPRVLAAARTLCEIAIHSPRQNQDGFLRWQRKASHKATKAYNFKSTEKLEQVPLTPVSVAGSDMVVRRVEQIMPSKKPRISTFENKNIVHSNNNNVKKGNYTWSTSKSSRSFPPKPVRDSVLENKRTTASTHRQNSMMPPPARDLDKAYGGQQQVGKLLLTDWKRGRDKSD</sequence>
<feature type="compositionally biased region" description="Basic and acidic residues" evidence="1">
    <location>
        <begin position="623"/>
        <end position="633"/>
    </location>
</feature>
<dbReference type="Gramene" id="arahy.Tifrunner.gnm2.ann2.Ah13g405700.1">
    <property type="protein sequence ID" value="arahy.Tifrunner.gnm2.ann2.Ah13g405700.1-CDS"/>
    <property type="gene ID" value="arahy.Tifrunner.gnm2.ann2.Ah13g405700"/>
</dbReference>
<dbReference type="EMBL" id="SDMP01000013">
    <property type="protein sequence ID" value="RYR19486.1"/>
    <property type="molecule type" value="Genomic_DNA"/>
</dbReference>
<dbReference type="Proteomes" id="UP000289738">
    <property type="component" value="Chromosome B03"/>
</dbReference>
<comment type="caution">
    <text evidence="2">The sequence shown here is derived from an EMBL/GenBank/DDBJ whole genome shotgun (WGS) entry which is preliminary data.</text>
</comment>
<protein>
    <submittedName>
        <fullName evidence="2">Uncharacterized protein</fullName>
    </submittedName>
</protein>
<feature type="compositionally biased region" description="Polar residues" evidence="1">
    <location>
        <begin position="608"/>
        <end position="618"/>
    </location>
</feature>
<evidence type="ECO:0000313" key="2">
    <source>
        <dbReference type="EMBL" id="RYR19486.1"/>
    </source>
</evidence>
<feature type="region of interest" description="Disordered" evidence="1">
    <location>
        <begin position="105"/>
        <end position="153"/>
    </location>
</feature>
<feature type="compositionally biased region" description="Polar residues" evidence="1">
    <location>
        <begin position="634"/>
        <end position="644"/>
    </location>
</feature>
<accession>A0A444ZZ87</accession>
<dbReference type="PANTHER" id="PTHR36723:SF1">
    <property type="entry name" value="F22C12.19"/>
    <property type="match status" value="1"/>
</dbReference>
<organism evidence="2 3">
    <name type="scientific">Arachis hypogaea</name>
    <name type="common">Peanut</name>
    <dbReference type="NCBI Taxonomy" id="3818"/>
    <lineage>
        <taxon>Eukaryota</taxon>
        <taxon>Viridiplantae</taxon>
        <taxon>Streptophyta</taxon>
        <taxon>Embryophyta</taxon>
        <taxon>Tracheophyta</taxon>
        <taxon>Spermatophyta</taxon>
        <taxon>Magnoliopsida</taxon>
        <taxon>eudicotyledons</taxon>
        <taxon>Gunneridae</taxon>
        <taxon>Pentapetalae</taxon>
        <taxon>rosids</taxon>
        <taxon>fabids</taxon>
        <taxon>Fabales</taxon>
        <taxon>Fabaceae</taxon>
        <taxon>Papilionoideae</taxon>
        <taxon>50 kb inversion clade</taxon>
        <taxon>dalbergioids sensu lato</taxon>
        <taxon>Dalbergieae</taxon>
        <taxon>Pterocarpus clade</taxon>
        <taxon>Arachis</taxon>
    </lineage>
</organism>
<dbReference type="OrthoDB" id="755659at2759"/>
<evidence type="ECO:0000256" key="1">
    <source>
        <dbReference type="SAM" id="MobiDB-lite"/>
    </source>
</evidence>
<dbReference type="PANTHER" id="PTHR36723">
    <property type="entry name" value="F22C12.19"/>
    <property type="match status" value="1"/>
</dbReference>
<proteinExistence type="predicted"/>
<keyword evidence="3" id="KW-1185">Reference proteome</keyword>
<gene>
    <name evidence="2" type="ORF">Ahy_B03g064268</name>
</gene>
<dbReference type="STRING" id="3818.A0A444ZZ87"/>
<evidence type="ECO:0000313" key="3">
    <source>
        <dbReference type="Proteomes" id="UP000289738"/>
    </source>
</evidence>